<keyword evidence="2" id="KW-1185">Reference proteome</keyword>
<gene>
    <name evidence="1" type="ORF">BLA60_30570</name>
</gene>
<dbReference type="SUPFAM" id="SSF47336">
    <property type="entry name" value="ACP-like"/>
    <property type="match status" value="1"/>
</dbReference>
<sequence>MELPTVEELATQLQDVSGAESIDVDAALQKISDVDSLDLMEWLYSFQSNYPHIPADESLFSDMDDTTTLRVVHGRIQALVSQTSAQN</sequence>
<evidence type="ECO:0000313" key="2">
    <source>
        <dbReference type="Proteomes" id="UP000185696"/>
    </source>
</evidence>
<dbReference type="AlphaFoldDB" id="A0A7Z0WGF5"/>
<dbReference type="RefSeq" id="WP_075136498.1">
    <property type="nucleotide sequence ID" value="NZ_MSIF01000020.1"/>
</dbReference>
<dbReference type="InterPro" id="IPR036736">
    <property type="entry name" value="ACP-like_sf"/>
</dbReference>
<reference evidence="1 2" key="1">
    <citation type="submission" date="2016-12" db="EMBL/GenBank/DDBJ databases">
        <title>The draft genome sequence of Actinophytocola xinjiangensis.</title>
        <authorList>
            <person name="Wang W."/>
            <person name="Yuan L."/>
        </authorList>
    </citation>
    <scope>NUCLEOTIDE SEQUENCE [LARGE SCALE GENOMIC DNA]</scope>
    <source>
        <strain evidence="1 2">CGMCC 4.4663</strain>
    </source>
</reference>
<evidence type="ECO:0008006" key="3">
    <source>
        <dbReference type="Google" id="ProtNLM"/>
    </source>
</evidence>
<name>A0A7Z0WGF5_9PSEU</name>
<dbReference type="EMBL" id="MSIF01000020">
    <property type="protein sequence ID" value="OLF06618.1"/>
    <property type="molecule type" value="Genomic_DNA"/>
</dbReference>
<dbReference type="Proteomes" id="UP000185696">
    <property type="component" value="Unassembled WGS sequence"/>
</dbReference>
<protein>
    <recommendedName>
        <fullName evidence="3">Carrier domain-containing protein</fullName>
    </recommendedName>
</protein>
<evidence type="ECO:0000313" key="1">
    <source>
        <dbReference type="EMBL" id="OLF06618.1"/>
    </source>
</evidence>
<organism evidence="1 2">
    <name type="scientific">Actinophytocola xinjiangensis</name>
    <dbReference type="NCBI Taxonomy" id="485602"/>
    <lineage>
        <taxon>Bacteria</taxon>
        <taxon>Bacillati</taxon>
        <taxon>Actinomycetota</taxon>
        <taxon>Actinomycetes</taxon>
        <taxon>Pseudonocardiales</taxon>
        <taxon>Pseudonocardiaceae</taxon>
    </lineage>
</organism>
<comment type="caution">
    <text evidence="1">The sequence shown here is derived from an EMBL/GenBank/DDBJ whole genome shotgun (WGS) entry which is preliminary data.</text>
</comment>
<proteinExistence type="predicted"/>
<dbReference type="OrthoDB" id="3691790at2"/>
<accession>A0A7Z0WGF5</accession>